<dbReference type="InterPro" id="IPR015500">
    <property type="entry name" value="Peptidase_S8_subtilisin-rel"/>
</dbReference>
<dbReference type="Gene3D" id="3.40.50.200">
    <property type="entry name" value="Peptidase S8/S53 domain"/>
    <property type="match status" value="1"/>
</dbReference>
<dbReference type="SUPFAM" id="SSF52743">
    <property type="entry name" value="Subtilisin-like"/>
    <property type="match status" value="1"/>
</dbReference>
<feature type="domain" description="SLH" evidence="9">
    <location>
        <begin position="577"/>
        <end position="633"/>
    </location>
</feature>
<dbReference type="InterPro" id="IPR050131">
    <property type="entry name" value="Peptidase_S8_subtilisin-like"/>
</dbReference>
<feature type="active site" description="Charge relay system" evidence="6">
    <location>
        <position position="119"/>
    </location>
</feature>
<dbReference type="EMBL" id="JBHSEC010000019">
    <property type="protein sequence ID" value="MFC4410578.1"/>
    <property type="molecule type" value="Genomic_DNA"/>
</dbReference>
<dbReference type="InterPro" id="IPR001119">
    <property type="entry name" value="SLH_dom"/>
</dbReference>
<evidence type="ECO:0000313" key="10">
    <source>
        <dbReference type="EMBL" id="MFC4410578.1"/>
    </source>
</evidence>
<gene>
    <name evidence="10" type="ORF">ACFOZY_09155</name>
</gene>
<keyword evidence="4 6" id="KW-0378">Hydrolase</keyword>
<evidence type="ECO:0000256" key="6">
    <source>
        <dbReference type="PROSITE-ProRule" id="PRU01240"/>
    </source>
</evidence>
<organism evidence="10 11">
    <name type="scientific">Chungangia koreensis</name>
    <dbReference type="NCBI Taxonomy" id="752657"/>
    <lineage>
        <taxon>Bacteria</taxon>
        <taxon>Bacillati</taxon>
        <taxon>Bacillota</taxon>
        <taxon>Bacilli</taxon>
        <taxon>Lactobacillales</taxon>
        <taxon>Chungangia</taxon>
    </lineage>
</organism>
<feature type="domain" description="SLH" evidence="9">
    <location>
        <begin position="453"/>
        <end position="512"/>
    </location>
</feature>
<evidence type="ECO:0000256" key="2">
    <source>
        <dbReference type="ARBA" id="ARBA00022670"/>
    </source>
</evidence>
<comment type="caution">
    <text evidence="10">The sequence shown here is derived from an EMBL/GenBank/DDBJ whole genome shotgun (WGS) entry which is preliminary data.</text>
</comment>
<feature type="signal peptide" evidence="8">
    <location>
        <begin position="1"/>
        <end position="24"/>
    </location>
</feature>
<evidence type="ECO:0000256" key="3">
    <source>
        <dbReference type="ARBA" id="ARBA00022723"/>
    </source>
</evidence>
<dbReference type="PROSITE" id="PS51272">
    <property type="entry name" value="SLH"/>
    <property type="match status" value="3"/>
</dbReference>
<evidence type="ECO:0000313" key="11">
    <source>
        <dbReference type="Proteomes" id="UP001595817"/>
    </source>
</evidence>
<dbReference type="InterPro" id="IPR022398">
    <property type="entry name" value="Peptidase_S8_His-AS"/>
</dbReference>
<sequence length="633" mass="68816">MKNRTLIILLCLTLLLPFTSPAMAEEAEDVLLMVPEGQELLFKDLPVTNVFDFIPFAEAKLTDSEQALIRKMYPTIKILKDKKYEIMAESIPPAFNTIKATQLQTTPYTGKGVKVGVLDTGIATNHSDLNVRGGYCSLPSACPTESAFNDNNGHGTHVAGTIAALNNNSGIVGVAPNAELYAIKALGENGEGDTRSIVKGVEWAIQNDMDILNLSITTKTDDPALRMVLNKAYENGILIIASAGNEGKLISGDSVLYPAKYDSVIAVSALSSQTQKLAESSQGPAVEVTAPGYNITSTFPRSLDILDGNQNGYTALSGTSMAAPHVTGILALYKERFPDASQQRLRQLLQLTAQDIGVLGRDEVFGYGIATYESVITNVPTLEVNSGDGRIHMSVQNVDAVKEWSLTENGTTITETAPGEWETYRPAGIYRFEFSFEMDNGQVFKNPITVVLSNPTFKDLTIDQWFSSNISYLYYKKQMNGTDDGKIEPFREITRAEAVALLGRAKGLNGEERVTRFKDVGTGNFASGYIQSAYEAGILSGFPDGTFRPSQSVTRAEMAILIQNAFGFPTNAGATMPFTDVNQNMASYDEILALYQSGIAKGYSATTFEPNMKMNRASFSAFLSRAQRPDLFK</sequence>
<feature type="active site" description="Charge relay system" evidence="6">
    <location>
        <position position="320"/>
    </location>
</feature>
<dbReference type="PROSITE" id="PS00138">
    <property type="entry name" value="SUBTILASE_SER"/>
    <property type="match status" value="1"/>
</dbReference>
<dbReference type="InterPro" id="IPR034202">
    <property type="entry name" value="Subtilisin_Carlsberg-like"/>
</dbReference>
<keyword evidence="11" id="KW-1185">Reference proteome</keyword>
<dbReference type="InterPro" id="IPR036852">
    <property type="entry name" value="Peptidase_S8/S53_dom_sf"/>
</dbReference>
<dbReference type="Pfam" id="PF00395">
    <property type="entry name" value="SLH"/>
    <property type="match status" value="3"/>
</dbReference>
<dbReference type="PROSITE" id="PS00136">
    <property type="entry name" value="SUBTILASE_ASP"/>
    <property type="match status" value="1"/>
</dbReference>
<dbReference type="InterPro" id="IPR000209">
    <property type="entry name" value="Peptidase_S8/S53_dom"/>
</dbReference>
<dbReference type="PRINTS" id="PR00723">
    <property type="entry name" value="SUBTILISIN"/>
</dbReference>
<evidence type="ECO:0000256" key="1">
    <source>
        <dbReference type="ARBA" id="ARBA00011073"/>
    </source>
</evidence>
<dbReference type="RefSeq" id="WP_378154580.1">
    <property type="nucleotide sequence ID" value="NZ_JBHSEC010000019.1"/>
</dbReference>
<evidence type="ECO:0000256" key="5">
    <source>
        <dbReference type="ARBA" id="ARBA00022825"/>
    </source>
</evidence>
<dbReference type="InterPro" id="IPR023828">
    <property type="entry name" value="Peptidase_S8_Ser-AS"/>
</dbReference>
<dbReference type="InterPro" id="IPR023827">
    <property type="entry name" value="Peptidase_S8_Asp-AS"/>
</dbReference>
<accession>A0ABV8X5A7</accession>
<feature type="active site" description="Charge relay system" evidence="6">
    <location>
        <position position="154"/>
    </location>
</feature>
<evidence type="ECO:0000256" key="8">
    <source>
        <dbReference type="SAM" id="SignalP"/>
    </source>
</evidence>
<keyword evidence="8" id="KW-0732">Signal</keyword>
<evidence type="ECO:0000259" key="9">
    <source>
        <dbReference type="PROSITE" id="PS51272"/>
    </source>
</evidence>
<dbReference type="CDD" id="cd07477">
    <property type="entry name" value="Peptidases_S8_Subtilisin_subset"/>
    <property type="match status" value="1"/>
</dbReference>
<dbReference type="PROSITE" id="PS51892">
    <property type="entry name" value="SUBTILASE"/>
    <property type="match status" value="1"/>
</dbReference>
<evidence type="ECO:0000256" key="7">
    <source>
        <dbReference type="RuleBase" id="RU003355"/>
    </source>
</evidence>
<dbReference type="PANTHER" id="PTHR43806:SF11">
    <property type="entry name" value="CEREVISIN-RELATED"/>
    <property type="match status" value="1"/>
</dbReference>
<evidence type="ECO:0000256" key="4">
    <source>
        <dbReference type="ARBA" id="ARBA00022801"/>
    </source>
</evidence>
<keyword evidence="3" id="KW-0479">Metal-binding</keyword>
<dbReference type="Proteomes" id="UP001595817">
    <property type="component" value="Unassembled WGS sequence"/>
</dbReference>
<dbReference type="PROSITE" id="PS00137">
    <property type="entry name" value="SUBTILASE_HIS"/>
    <property type="match status" value="1"/>
</dbReference>
<proteinExistence type="inferred from homology"/>
<comment type="similarity">
    <text evidence="1 6 7">Belongs to the peptidase S8 family.</text>
</comment>
<protein>
    <submittedName>
        <fullName evidence="10">S8 family serine peptidase</fullName>
    </submittedName>
</protein>
<keyword evidence="5 6" id="KW-0720">Serine protease</keyword>
<feature type="chain" id="PRO_5045220091" evidence="8">
    <location>
        <begin position="25"/>
        <end position="633"/>
    </location>
</feature>
<feature type="domain" description="SLH" evidence="9">
    <location>
        <begin position="513"/>
        <end position="576"/>
    </location>
</feature>
<keyword evidence="2 6" id="KW-0645">Protease</keyword>
<dbReference type="PANTHER" id="PTHR43806">
    <property type="entry name" value="PEPTIDASE S8"/>
    <property type="match status" value="1"/>
</dbReference>
<dbReference type="Pfam" id="PF00082">
    <property type="entry name" value="Peptidase_S8"/>
    <property type="match status" value="1"/>
</dbReference>
<reference evidence="11" key="1">
    <citation type="journal article" date="2019" name="Int. J. Syst. Evol. Microbiol.">
        <title>The Global Catalogue of Microorganisms (GCM) 10K type strain sequencing project: providing services to taxonomists for standard genome sequencing and annotation.</title>
        <authorList>
            <consortium name="The Broad Institute Genomics Platform"/>
            <consortium name="The Broad Institute Genome Sequencing Center for Infectious Disease"/>
            <person name="Wu L."/>
            <person name="Ma J."/>
        </authorList>
    </citation>
    <scope>NUCLEOTIDE SEQUENCE [LARGE SCALE GENOMIC DNA]</scope>
    <source>
        <strain evidence="11">CCUG 59778</strain>
    </source>
</reference>
<name>A0ABV8X5A7_9LACT</name>